<evidence type="ECO:0000313" key="1">
    <source>
        <dbReference type="EnsemblMetazoa" id="ACUA014219-PA"/>
    </source>
</evidence>
<sequence length="125" mass="14135">MLALVWNSIRLGDIYHLARSMMSGKTFALPTGWWPHEASRRLAILCVTTVALLFARLQIMGSQLPVFTRYANAEKLITSVREKVSIDRAGYQSVIRYWFVTVTGNGTFHMIPYKLHDIVTTAMSG</sequence>
<dbReference type="VEuPathDB" id="VectorBase:ACUA014219"/>
<dbReference type="AlphaFoldDB" id="A0A182MBI3"/>
<organism evidence="1 2">
    <name type="scientific">Anopheles culicifacies</name>
    <dbReference type="NCBI Taxonomy" id="139723"/>
    <lineage>
        <taxon>Eukaryota</taxon>
        <taxon>Metazoa</taxon>
        <taxon>Ecdysozoa</taxon>
        <taxon>Arthropoda</taxon>
        <taxon>Hexapoda</taxon>
        <taxon>Insecta</taxon>
        <taxon>Pterygota</taxon>
        <taxon>Neoptera</taxon>
        <taxon>Endopterygota</taxon>
        <taxon>Diptera</taxon>
        <taxon>Nematocera</taxon>
        <taxon>Culicoidea</taxon>
        <taxon>Culicidae</taxon>
        <taxon>Anophelinae</taxon>
        <taxon>Anopheles</taxon>
        <taxon>culicifacies species complex</taxon>
    </lineage>
</organism>
<reference evidence="1" key="2">
    <citation type="submission" date="2020-05" db="UniProtKB">
        <authorList>
            <consortium name="EnsemblMetazoa"/>
        </authorList>
    </citation>
    <scope>IDENTIFICATION</scope>
    <source>
        <strain evidence="1">A-37</strain>
    </source>
</reference>
<protein>
    <submittedName>
        <fullName evidence="1">Uncharacterized protein</fullName>
    </submittedName>
</protein>
<dbReference type="EMBL" id="AXCM01010762">
    <property type="status" value="NOT_ANNOTATED_CDS"/>
    <property type="molecule type" value="Genomic_DNA"/>
</dbReference>
<dbReference type="STRING" id="139723.A0A182MBI3"/>
<name>A0A182MBI3_9DIPT</name>
<dbReference type="Proteomes" id="UP000075883">
    <property type="component" value="Unassembled WGS sequence"/>
</dbReference>
<dbReference type="EnsemblMetazoa" id="ACUA014219-RA">
    <property type="protein sequence ID" value="ACUA014219-PA"/>
    <property type="gene ID" value="ACUA014219"/>
</dbReference>
<proteinExistence type="predicted"/>
<keyword evidence="2" id="KW-1185">Reference proteome</keyword>
<evidence type="ECO:0000313" key="2">
    <source>
        <dbReference type="Proteomes" id="UP000075883"/>
    </source>
</evidence>
<accession>A0A182MBI3</accession>
<reference evidence="2" key="1">
    <citation type="submission" date="2013-09" db="EMBL/GenBank/DDBJ databases">
        <title>The Genome Sequence of Anopheles culicifacies species A.</title>
        <authorList>
            <consortium name="The Broad Institute Genomics Platform"/>
            <person name="Neafsey D.E."/>
            <person name="Besansky N."/>
            <person name="Howell P."/>
            <person name="Walton C."/>
            <person name="Young S.K."/>
            <person name="Zeng Q."/>
            <person name="Gargeya S."/>
            <person name="Fitzgerald M."/>
            <person name="Haas B."/>
            <person name="Abouelleil A."/>
            <person name="Allen A.W."/>
            <person name="Alvarado L."/>
            <person name="Arachchi H.M."/>
            <person name="Berlin A.M."/>
            <person name="Chapman S.B."/>
            <person name="Gainer-Dewar J."/>
            <person name="Goldberg J."/>
            <person name="Griggs A."/>
            <person name="Gujja S."/>
            <person name="Hansen M."/>
            <person name="Howarth C."/>
            <person name="Imamovic A."/>
            <person name="Ireland A."/>
            <person name="Larimer J."/>
            <person name="McCowan C."/>
            <person name="Murphy C."/>
            <person name="Pearson M."/>
            <person name="Poon T.W."/>
            <person name="Priest M."/>
            <person name="Roberts A."/>
            <person name="Saif S."/>
            <person name="Shea T."/>
            <person name="Sisk P."/>
            <person name="Sykes S."/>
            <person name="Wortman J."/>
            <person name="Nusbaum C."/>
            <person name="Birren B."/>
        </authorList>
    </citation>
    <scope>NUCLEOTIDE SEQUENCE [LARGE SCALE GENOMIC DNA]</scope>
    <source>
        <strain evidence="2">A-37</strain>
    </source>
</reference>